<accession>K1X347</accession>
<name>K1X347_MARBU</name>
<dbReference type="KEGG" id="mbe:MBM_02689"/>
<organism evidence="1 2">
    <name type="scientific">Marssonina brunnea f. sp. multigermtubi (strain MB_m1)</name>
    <name type="common">Marssonina leaf spot fungus</name>
    <dbReference type="NCBI Taxonomy" id="1072389"/>
    <lineage>
        <taxon>Eukaryota</taxon>
        <taxon>Fungi</taxon>
        <taxon>Dikarya</taxon>
        <taxon>Ascomycota</taxon>
        <taxon>Pezizomycotina</taxon>
        <taxon>Leotiomycetes</taxon>
        <taxon>Helotiales</taxon>
        <taxon>Drepanopezizaceae</taxon>
        <taxon>Drepanopeziza</taxon>
    </lineage>
</organism>
<dbReference type="OrthoDB" id="4540223at2759"/>
<gene>
    <name evidence="1" type="ORF">MBM_02689</name>
</gene>
<dbReference type="Proteomes" id="UP000006753">
    <property type="component" value="Unassembled WGS sequence"/>
</dbReference>
<dbReference type="InterPro" id="IPR045564">
    <property type="entry name" value="DUF5910"/>
</dbReference>
<keyword evidence="2" id="KW-1185">Reference proteome</keyword>
<dbReference type="AlphaFoldDB" id="K1X347"/>
<dbReference type="HOGENOM" id="CLU_091777_0_0_1"/>
<dbReference type="EMBL" id="JH921431">
    <property type="protein sequence ID" value="EKD19452.1"/>
    <property type="molecule type" value="Genomic_DNA"/>
</dbReference>
<sequence>MGTDRLSGRTSNRRLTYLQTEYNKGYKELIKERYIFFVAPTSRAQAQRTVIGFRVVPEQEAMRINQNNMIQRDALIGPTERRLTQLGIGLRLTRVPGNWENLPEINNWFCVVEANTDGIREARKIYIPEYYHKVYWGTMRVPIQLWFGDEEYIVDYIFEEDPTFPQPERVLRFAWIADFGFDLQMLIPRDMVNDPELGLWSRCYDSLQALEAYAAETYDWEEWDIEGEIDYPSVETWGANDA</sequence>
<evidence type="ECO:0000313" key="1">
    <source>
        <dbReference type="EMBL" id="EKD19452.1"/>
    </source>
</evidence>
<proteinExistence type="predicted"/>
<evidence type="ECO:0000313" key="2">
    <source>
        <dbReference type="Proteomes" id="UP000006753"/>
    </source>
</evidence>
<protein>
    <submittedName>
        <fullName evidence="1">Uncharacterized protein</fullName>
    </submittedName>
</protein>
<dbReference type="InParanoid" id="K1X347"/>
<reference evidence="1 2" key="1">
    <citation type="journal article" date="2012" name="BMC Genomics">
        <title>Sequencing the genome of Marssonina brunnea reveals fungus-poplar co-evolution.</title>
        <authorList>
            <person name="Zhu S."/>
            <person name="Cao Y.-Z."/>
            <person name="Jiang C."/>
            <person name="Tan B.-Y."/>
            <person name="Wang Z."/>
            <person name="Feng S."/>
            <person name="Zhang L."/>
            <person name="Su X.-H."/>
            <person name="Brejova B."/>
            <person name="Vinar T."/>
            <person name="Xu M."/>
            <person name="Wang M.-X."/>
            <person name="Zhang S.-G."/>
            <person name="Huang M.-R."/>
            <person name="Wu R."/>
            <person name="Zhou Y."/>
        </authorList>
    </citation>
    <scope>NUCLEOTIDE SEQUENCE [LARGE SCALE GENOMIC DNA]</scope>
    <source>
        <strain evidence="1 2">MB_m1</strain>
    </source>
</reference>
<dbReference type="Pfam" id="PF19287">
    <property type="entry name" value="DUF5910"/>
    <property type="match status" value="1"/>
</dbReference>